<dbReference type="InterPro" id="IPR014057">
    <property type="entry name" value="HI1420"/>
</dbReference>
<evidence type="ECO:0000313" key="1">
    <source>
        <dbReference type="EMBL" id="NWB50639.1"/>
    </source>
</evidence>
<dbReference type="EMBL" id="JACAPU010000046">
    <property type="protein sequence ID" value="NWB50639.1"/>
    <property type="molecule type" value="Genomic_DNA"/>
</dbReference>
<evidence type="ECO:0000313" key="2">
    <source>
        <dbReference type="Proteomes" id="UP000582981"/>
    </source>
</evidence>
<organism evidence="1 2">
    <name type="scientific">Pseudomonas gingeri</name>
    <dbReference type="NCBI Taxonomy" id="117681"/>
    <lineage>
        <taxon>Bacteria</taxon>
        <taxon>Pseudomonadati</taxon>
        <taxon>Pseudomonadota</taxon>
        <taxon>Gammaproteobacteria</taxon>
        <taxon>Pseudomonadales</taxon>
        <taxon>Pseudomonadaceae</taxon>
        <taxon>Pseudomonas</taxon>
    </lineage>
</organism>
<sequence length="72" mass="7707">MNESLYNYDPASALEDPESIAIFMVDAFETGDSVYVSQALGVVARSKGIAHLSQESGTDDLSFLSRPPIGPE</sequence>
<accession>A0A7Y8BNZ3</accession>
<dbReference type="Pfam" id="PF21716">
    <property type="entry name" value="dnstrm_HI1420"/>
    <property type="match status" value="1"/>
</dbReference>
<gene>
    <name evidence="1" type="ORF">HX829_29630</name>
</gene>
<comment type="caution">
    <text evidence="1">The sequence shown here is derived from an EMBL/GenBank/DDBJ whole genome shotgun (WGS) entry which is preliminary data.</text>
</comment>
<protein>
    <recommendedName>
        <fullName evidence="3">Addiction module antidote protein</fullName>
    </recommendedName>
</protein>
<dbReference type="Proteomes" id="UP000582981">
    <property type="component" value="Unassembled WGS sequence"/>
</dbReference>
<evidence type="ECO:0008006" key="3">
    <source>
        <dbReference type="Google" id="ProtNLM"/>
    </source>
</evidence>
<reference evidence="1 2" key="1">
    <citation type="submission" date="2020-04" db="EMBL/GenBank/DDBJ databases">
        <title>Molecular characterization of pseudomonads from Agaricus bisporus reveal novel blotch 2 pathogens in Western Europe.</title>
        <authorList>
            <person name="Taparia T."/>
            <person name="Krijger M."/>
            <person name="Haynes E."/>
            <person name="Elpinstone J.G."/>
            <person name="Noble R."/>
            <person name="Van Der Wolf J."/>
        </authorList>
    </citation>
    <scope>NUCLEOTIDE SEQUENCE [LARGE SCALE GENOMIC DNA]</scope>
    <source>
        <strain evidence="1 2">F1001</strain>
    </source>
</reference>
<proteinExistence type="predicted"/>
<dbReference type="RefSeq" id="WP_152742118.1">
    <property type="nucleotide sequence ID" value="NZ_JACAPU010000046.1"/>
</dbReference>
<dbReference type="AlphaFoldDB" id="A0A7Y8BNZ3"/>
<name>A0A7Y8BNZ3_9PSED</name>